<evidence type="ECO:0000259" key="16">
    <source>
        <dbReference type="PROSITE" id="PS51083"/>
    </source>
</evidence>
<dbReference type="CDD" id="cd23023">
    <property type="entry name" value="zf-HIT_BCD1"/>
    <property type="match status" value="1"/>
</dbReference>
<organism evidence="17 18">
    <name type="scientific">Hymenoscyphus fraxineus</name>
    <dbReference type="NCBI Taxonomy" id="746836"/>
    <lineage>
        <taxon>Eukaryota</taxon>
        <taxon>Fungi</taxon>
        <taxon>Dikarya</taxon>
        <taxon>Ascomycota</taxon>
        <taxon>Pezizomycotina</taxon>
        <taxon>Leotiomycetes</taxon>
        <taxon>Helotiales</taxon>
        <taxon>Helotiaceae</taxon>
        <taxon>Hymenoscyphus</taxon>
    </lineage>
</organism>
<feature type="compositionally biased region" description="Acidic residues" evidence="15">
    <location>
        <begin position="351"/>
        <end position="361"/>
    </location>
</feature>
<comment type="caution">
    <text evidence="17">The sequence shown here is derived from an EMBL/GenBank/DDBJ whole genome shotgun (WGS) entry which is preliminary data.</text>
</comment>
<keyword evidence="1" id="KW-1017">Isopeptide bond</keyword>
<dbReference type="GO" id="GO:0005634">
    <property type="term" value="C:nucleus"/>
    <property type="evidence" value="ECO:0007669"/>
    <property type="project" value="TreeGrafter"/>
</dbReference>
<dbReference type="Proteomes" id="UP000696280">
    <property type="component" value="Unassembled WGS sequence"/>
</dbReference>
<sequence>MADPLLSSLCTICRIQTPKYKCPRCAVQTCSLPCSRRHKLWSECNGVRDPTIYKPTSELYTPSGVDHDYNFIHSIEARVERTEKEIVEERGLVRKAELKAARTGEDERDKRKSKGRNLAPGEMAIDKCLRSMGTSVVRAPEGMKRRKENTTNWSKNQRCINWQVEYFKEESKERFLARAMGNKPLGSCYDEACEMEKRANLTPEELKALKKRKAEQQKQREKVGKRVKLSNADASSFPITAEPILQDPRTSTWNISPEAESENPEPPAQDKPAPTYSQDKKFYLVRPYTPSSMPKVLVPLDASKSLSELLKKRLVLEYPTIYVFHQTMPLPDDFMLEKDFLRKTGQPAFDSSDDDSSEESGSDGADSDTSSSGDSDSSSEEGEIAS</sequence>
<feature type="region of interest" description="Disordered" evidence="15">
    <location>
        <begin position="99"/>
        <end position="119"/>
    </location>
</feature>
<evidence type="ECO:0000256" key="8">
    <source>
        <dbReference type="ARBA" id="ARBA00049598"/>
    </source>
</evidence>
<dbReference type="GO" id="GO:0048254">
    <property type="term" value="P:snoRNA localization"/>
    <property type="evidence" value="ECO:0007669"/>
    <property type="project" value="TreeGrafter"/>
</dbReference>
<evidence type="ECO:0000256" key="3">
    <source>
        <dbReference type="ARBA" id="ARBA00022553"/>
    </source>
</evidence>
<comment type="similarity">
    <text evidence="9">Belongs to the BCD1 family.</text>
</comment>
<dbReference type="OrthoDB" id="272357at2759"/>
<dbReference type="PANTHER" id="PTHR13483">
    <property type="entry name" value="BOX C_D SNORNA PROTEIN 1-RELATED"/>
    <property type="match status" value="1"/>
</dbReference>
<evidence type="ECO:0000256" key="9">
    <source>
        <dbReference type="ARBA" id="ARBA00049654"/>
    </source>
</evidence>
<evidence type="ECO:0000256" key="14">
    <source>
        <dbReference type="SAM" id="Coils"/>
    </source>
</evidence>
<feature type="region of interest" description="Disordered" evidence="15">
    <location>
        <begin position="209"/>
        <end position="229"/>
    </location>
</feature>
<dbReference type="Pfam" id="PF04438">
    <property type="entry name" value="zf-HIT"/>
    <property type="match status" value="1"/>
</dbReference>
<dbReference type="GO" id="GO:0008270">
    <property type="term" value="F:zinc ion binding"/>
    <property type="evidence" value="ECO:0007669"/>
    <property type="project" value="UniProtKB-UniRule"/>
</dbReference>
<evidence type="ECO:0000256" key="11">
    <source>
        <dbReference type="ARBA" id="ARBA00068630"/>
    </source>
</evidence>
<feature type="region of interest" description="Disordered" evidence="15">
    <location>
        <begin position="248"/>
        <end position="279"/>
    </location>
</feature>
<keyword evidence="3" id="KW-0597">Phosphoprotein</keyword>
<feature type="compositionally biased region" description="Acidic residues" evidence="15">
    <location>
        <begin position="377"/>
        <end position="386"/>
    </location>
</feature>
<keyword evidence="5 13" id="KW-0863">Zinc-finger</keyword>
<evidence type="ECO:0000256" key="5">
    <source>
        <dbReference type="ARBA" id="ARBA00022771"/>
    </source>
</evidence>
<dbReference type="AlphaFoldDB" id="A0A9N9LB34"/>
<feature type="domain" description="HIT-type" evidence="16">
    <location>
        <begin position="10"/>
        <end position="44"/>
    </location>
</feature>
<dbReference type="InterPro" id="IPR051639">
    <property type="entry name" value="BCD1"/>
</dbReference>
<evidence type="ECO:0000256" key="4">
    <source>
        <dbReference type="ARBA" id="ARBA00022723"/>
    </source>
</evidence>
<dbReference type="InterPro" id="IPR007529">
    <property type="entry name" value="Znf_HIT"/>
</dbReference>
<keyword evidence="4" id="KW-0479">Metal-binding</keyword>
<dbReference type="Gene3D" id="3.30.60.190">
    <property type="match status" value="1"/>
</dbReference>
<evidence type="ECO:0000256" key="12">
    <source>
        <dbReference type="ARBA" id="ARBA00077531"/>
    </source>
</evidence>
<feature type="region of interest" description="Disordered" evidence="15">
    <location>
        <begin position="345"/>
        <end position="386"/>
    </location>
</feature>
<keyword evidence="2" id="KW-0690">Ribosome biogenesis</keyword>
<feature type="coiled-coil region" evidence="14">
    <location>
        <begin position="72"/>
        <end position="99"/>
    </location>
</feature>
<reference evidence="17" key="1">
    <citation type="submission" date="2021-07" db="EMBL/GenBank/DDBJ databases">
        <authorList>
            <person name="Durling M."/>
        </authorList>
    </citation>
    <scope>NUCLEOTIDE SEQUENCE</scope>
</reference>
<accession>A0A9N9LB34</accession>
<keyword evidence="7" id="KW-0832">Ubl conjugation</keyword>
<evidence type="ECO:0000313" key="18">
    <source>
        <dbReference type="Proteomes" id="UP000696280"/>
    </source>
</evidence>
<feature type="compositionally biased region" description="Basic and acidic residues" evidence="15">
    <location>
        <begin position="99"/>
        <end position="110"/>
    </location>
</feature>
<dbReference type="InterPro" id="IPR057721">
    <property type="entry name" value="BCD1_alpha/beta"/>
</dbReference>
<comment type="function">
    <text evidence="8">Required for box C/D snoRNAs accumulation involved in snoRNA processing, snoRNA transport to the nucleolus and ribosome biogenesis.</text>
</comment>
<dbReference type="GO" id="GO:0000492">
    <property type="term" value="P:box C/D snoRNP assembly"/>
    <property type="evidence" value="ECO:0007669"/>
    <property type="project" value="TreeGrafter"/>
</dbReference>
<protein>
    <recommendedName>
        <fullName evidence="11">Box C/D snoRNA protein 1</fullName>
    </recommendedName>
    <alternativeName>
        <fullName evidence="12">Zinc finger HIT domain-containing protein 6</fullName>
    </alternativeName>
</protein>
<dbReference type="GO" id="GO:0000463">
    <property type="term" value="P:maturation of LSU-rRNA from tricistronic rRNA transcript (SSU-rRNA, 5.8S rRNA, LSU-rRNA)"/>
    <property type="evidence" value="ECO:0007669"/>
    <property type="project" value="TreeGrafter"/>
</dbReference>
<comment type="subunit">
    <text evidence="10">Interacts with FBL, SNU13, NOP58, NUFIP1, RUVBL1, RUVBL2 and TAF9. Interacts (via HIT-type zinc finger) with the RUVBL1/RUVBL2 complex in the presence of ADP.</text>
</comment>
<keyword evidence="18" id="KW-1185">Reference proteome</keyword>
<dbReference type="SUPFAM" id="SSF144232">
    <property type="entry name" value="HIT/MYND zinc finger-like"/>
    <property type="match status" value="1"/>
</dbReference>
<dbReference type="PROSITE" id="PS51083">
    <property type="entry name" value="ZF_HIT"/>
    <property type="match status" value="1"/>
</dbReference>
<evidence type="ECO:0000313" key="17">
    <source>
        <dbReference type="EMBL" id="CAG8960975.1"/>
    </source>
</evidence>
<evidence type="ECO:0000256" key="6">
    <source>
        <dbReference type="ARBA" id="ARBA00022833"/>
    </source>
</evidence>
<dbReference type="PANTHER" id="PTHR13483:SF11">
    <property type="entry name" value="ZINC FINGER HIT DOMAIN-CONTAINING PROTEIN 3"/>
    <property type="match status" value="1"/>
</dbReference>
<dbReference type="EMBL" id="CAJVRL010000103">
    <property type="protein sequence ID" value="CAG8960975.1"/>
    <property type="molecule type" value="Genomic_DNA"/>
</dbReference>
<feature type="compositionally biased region" description="Low complexity" evidence="15">
    <location>
        <begin position="362"/>
        <end position="376"/>
    </location>
</feature>
<dbReference type="GO" id="GO:0070761">
    <property type="term" value="C:pre-snoRNP complex"/>
    <property type="evidence" value="ECO:0007669"/>
    <property type="project" value="TreeGrafter"/>
</dbReference>
<evidence type="ECO:0000256" key="10">
    <source>
        <dbReference type="ARBA" id="ARBA00061949"/>
    </source>
</evidence>
<evidence type="ECO:0000256" key="1">
    <source>
        <dbReference type="ARBA" id="ARBA00022499"/>
    </source>
</evidence>
<name>A0A9N9LB34_9HELO</name>
<keyword evidence="6" id="KW-0862">Zinc</keyword>
<evidence type="ECO:0000256" key="7">
    <source>
        <dbReference type="ARBA" id="ARBA00022843"/>
    </source>
</evidence>
<dbReference type="Pfam" id="PF25790">
    <property type="entry name" value="BCD1"/>
    <property type="match status" value="1"/>
</dbReference>
<evidence type="ECO:0000256" key="15">
    <source>
        <dbReference type="SAM" id="MobiDB-lite"/>
    </source>
</evidence>
<feature type="compositionally biased region" description="Basic and acidic residues" evidence="15">
    <location>
        <begin position="209"/>
        <end position="224"/>
    </location>
</feature>
<dbReference type="FunFam" id="3.30.60.190:FF:000001">
    <property type="entry name" value="box C/D snoRNA protein 1"/>
    <property type="match status" value="1"/>
</dbReference>
<evidence type="ECO:0000256" key="2">
    <source>
        <dbReference type="ARBA" id="ARBA00022517"/>
    </source>
</evidence>
<gene>
    <name evidence="17" type="ORF">HYFRA_00002513</name>
</gene>
<proteinExistence type="inferred from homology"/>
<evidence type="ECO:0000256" key="13">
    <source>
        <dbReference type="PROSITE-ProRule" id="PRU00453"/>
    </source>
</evidence>
<keyword evidence="14" id="KW-0175">Coiled coil</keyword>